<dbReference type="CDD" id="cd14014">
    <property type="entry name" value="STKc_PknB_like"/>
    <property type="match status" value="1"/>
</dbReference>
<feature type="repeat" description="TPR" evidence="5">
    <location>
        <begin position="795"/>
        <end position="828"/>
    </location>
</feature>
<keyword evidence="5" id="KW-0802">TPR repeat</keyword>
<sequence>MKIPTSASGQSGDSKHKKGFSDDLNFHDDWNPTEATQGGGTEYDSLRIFTSFRSVDQRRSSIPNTRSTADAELINAFTFSDKSEDPDGQDAGNAGLQVPSPPQEVERPLVLPKPGEQMGGFLIVGELGRGTFARVYLARQESLGNRLVALKVSRAVGDEPEILARLQHSHIVPIHSVHDDPVTGLRMMCMPYLGGANLAQVLEAVESKRTVLANGRSLVDALDAVSQRLQSTTGLSRSARSIRSFRSLPLPSARVSPNATTRLATEPEPGSEPPPAPSFLTRSLATDAGRSFGSIPSLWTRISGRSRPTPSDASERDEREIDQPSRQFLRGANHIQAAVWIVARLAEGLDHAHSKGLLHRDLKPSNILITDDGTPMLLDFNLATLQRMSSAEDGAKTTLGGTLVFMAPEHLDAFHPNGATPPDAVGEQADLYALTLILFEMIAGEIPFPEPPSTLPLHEIIQLMIAQRRRVPSLRAACPQVPWSLDSIVAKSLDPDPSRRHARARDLGEDLRRFLDDLPLKYAPEPSLRERAAKWIRRHPSTTSSTSVALLALVLLCAAGGVISLLSNSLQGFQARHNFRNFQSEFSECQLRLNTTSGPVEHLGKGITIAQKALDHEGAGLWNETQQGSWTRWLTANEQRLFREQMVELILLEARAKTYLAKKEGSEADQREALEWAVQWLDRAERIDPRPTPALYGDRARYLAALGLAERAGKDRASEARTPPKSSRDFALLGTSLLVKRDWEQAEVALLHAVELDKRRFWAWFGLGYCRFEQGRYLEAAGNFAVCTALEPEFAWPYMNQGLALACAGRLGEALSAYNQALRHNPQFPEALVNRALTQLELDNLSGAEADLNRAIKLGRKEPNVLAALGEVLARLGRRDEAEQLYARLLKTDPENQAFRVARAVLRLKADPAGCRQDLDRVLERNPRNARALYVMARLVQENDRPKALAYVVQALEADPGLGDALQLRALLRARLGHLNAVDDVERLVQAPTANRLYNGACALAILAETTANAQFAGRSLALLGRSLEAGFSPVRAATDPDLKPLRELPEFQALIHKQREATHPPTGKRNLKGERGA</sequence>
<keyword evidence="1" id="KW-0808">Transferase</keyword>
<dbReference type="Pfam" id="PF13432">
    <property type="entry name" value="TPR_16"/>
    <property type="match status" value="2"/>
</dbReference>
<dbReference type="PROSITE" id="PS50011">
    <property type="entry name" value="PROTEIN_KINASE_DOM"/>
    <property type="match status" value="1"/>
</dbReference>
<dbReference type="AlphaFoldDB" id="L0D8W5"/>
<evidence type="ECO:0000256" key="6">
    <source>
        <dbReference type="PROSITE-ProRule" id="PRU10141"/>
    </source>
</evidence>
<reference evidence="9 10" key="1">
    <citation type="submission" date="2012-02" db="EMBL/GenBank/DDBJ databases">
        <title>Complete sequence of chromosome of Singulisphaera acidiphila DSM 18658.</title>
        <authorList>
            <consortium name="US DOE Joint Genome Institute (JGI-PGF)"/>
            <person name="Lucas S."/>
            <person name="Copeland A."/>
            <person name="Lapidus A."/>
            <person name="Glavina del Rio T."/>
            <person name="Dalin E."/>
            <person name="Tice H."/>
            <person name="Bruce D."/>
            <person name="Goodwin L."/>
            <person name="Pitluck S."/>
            <person name="Peters L."/>
            <person name="Ovchinnikova G."/>
            <person name="Chertkov O."/>
            <person name="Kyrpides N."/>
            <person name="Mavromatis K."/>
            <person name="Ivanova N."/>
            <person name="Brettin T."/>
            <person name="Detter J.C."/>
            <person name="Han C."/>
            <person name="Larimer F."/>
            <person name="Land M."/>
            <person name="Hauser L."/>
            <person name="Markowitz V."/>
            <person name="Cheng J.-F."/>
            <person name="Hugenholtz P."/>
            <person name="Woyke T."/>
            <person name="Wu D."/>
            <person name="Tindall B."/>
            <person name="Pomrenke H."/>
            <person name="Brambilla E."/>
            <person name="Klenk H.-P."/>
            <person name="Eisen J.A."/>
        </authorList>
    </citation>
    <scope>NUCLEOTIDE SEQUENCE [LARGE SCALE GENOMIC DNA]</scope>
    <source>
        <strain evidence="10">ATCC BAA-1392 / DSM 18658 / VKM B-2454 / MOB10</strain>
    </source>
</reference>
<feature type="repeat" description="TPR" evidence="5">
    <location>
        <begin position="863"/>
        <end position="896"/>
    </location>
</feature>
<feature type="region of interest" description="Disordered" evidence="7">
    <location>
        <begin position="250"/>
        <end position="281"/>
    </location>
</feature>
<dbReference type="InterPro" id="IPR017441">
    <property type="entry name" value="Protein_kinase_ATP_BS"/>
</dbReference>
<dbReference type="KEGG" id="saci:Sinac_0866"/>
<dbReference type="InterPro" id="IPR011009">
    <property type="entry name" value="Kinase-like_dom_sf"/>
</dbReference>
<evidence type="ECO:0000256" key="1">
    <source>
        <dbReference type="ARBA" id="ARBA00022679"/>
    </source>
</evidence>
<keyword evidence="4 6" id="KW-0067">ATP-binding</keyword>
<dbReference type="eggNOG" id="COG0515">
    <property type="taxonomic scope" value="Bacteria"/>
</dbReference>
<dbReference type="PANTHER" id="PTHR43289:SF34">
    <property type="entry name" value="SERINE_THREONINE-PROTEIN KINASE YBDM-RELATED"/>
    <property type="match status" value="1"/>
</dbReference>
<feature type="compositionally biased region" description="Basic and acidic residues" evidence="7">
    <location>
        <begin position="313"/>
        <end position="323"/>
    </location>
</feature>
<keyword evidence="2 6" id="KW-0547">Nucleotide-binding</keyword>
<feature type="domain" description="Protein kinase" evidence="8">
    <location>
        <begin position="121"/>
        <end position="515"/>
    </location>
</feature>
<dbReference type="SMART" id="SM00220">
    <property type="entry name" value="S_TKc"/>
    <property type="match status" value="1"/>
</dbReference>
<dbReference type="InterPro" id="IPR019734">
    <property type="entry name" value="TPR_rpt"/>
</dbReference>
<feature type="region of interest" description="Disordered" evidence="7">
    <location>
        <begin position="80"/>
        <end position="104"/>
    </location>
</feature>
<dbReference type="RefSeq" id="WP_015244451.1">
    <property type="nucleotide sequence ID" value="NC_019892.1"/>
</dbReference>
<accession>L0D8W5</accession>
<dbReference type="InterPro" id="IPR000719">
    <property type="entry name" value="Prot_kinase_dom"/>
</dbReference>
<dbReference type="Proteomes" id="UP000010798">
    <property type="component" value="Chromosome"/>
</dbReference>
<feature type="region of interest" description="Disordered" evidence="7">
    <location>
        <begin position="295"/>
        <end position="326"/>
    </location>
</feature>
<organism evidence="9 10">
    <name type="scientific">Singulisphaera acidiphila (strain ATCC BAA-1392 / DSM 18658 / VKM B-2454 / MOB10)</name>
    <dbReference type="NCBI Taxonomy" id="886293"/>
    <lineage>
        <taxon>Bacteria</taxon>
        <taxon>Pseudomonadati</taxon>
        <taxon>Planctomycetota</taxon>
        <taxon>Planctomycetia</taxon>
        <taxon>Isosphaerales</taxon>
        <taxon>Isosphaeraceae</taxon>
        <taxon>Singulisphaera</taxon>
    </lineage>
</organism>
<dbReference type="SUPFAM" id="SSF56112">
    <property type="entry name" value="Protein kinase-like (PK-like)"/>
    <property type="match status" value="1"/>
</dbReference>
<evidence type="ECO:0000256" key="4">
    <source>
        <dbReference type="ARBA" id="ARBA00022840"/>
    </source>
</evidence>
<evidence type="ECO:0000259" key="8">
    <source>
        <dbReference type="PROSITE" id="PS50011"/>
    </source>
</evidence>
<dbReference type="OrthoDB" id="6111975at2"/>
<dbReference type="PANTHER" id="PTHR43289">
    <property type="entry name" value="MITOGEN-ACTIVATED PROTEIN KINASE KINASE KINASE 20-RELATED"/>
    <property type="match status" value="1"/>
</dbReference>
<keyword evidence="3 9" id="KW-0418">Kinase</keyword>
<dbReference type="EMBL" id="CP003364">
    <property type="protein sequence ID" value="AGA25273.1"/>
    <property type="molecule type" value="Genomic_DNA"/>
</dbReference>
<feature type="region of interest" description="Disordered" evidence="7">
    <location>
        <begin position="1057"/>
        <end position="1078"/>
    </location>
</feature>
<dbReference type="PROSITE" id="PS00108">
    <property type="entry name" value="PROTEIN_KINASE_ST"/>
    <property type="match status" value="1"/>
</dbReference>
<dbReference type="GO" id="GO:0005524">
    <property type="term" value="F:ATP binding"/>
    <property type="evidence" value="ECO:0007669"/>
    <property type="project" value="UniProtKB-UniRule"/>
</dbReference>
<proteinExistence type="predicted"/>
<evidence type="ECO:0000256" key="5">
    <source>
        <dbReference type="PROSITE-ProRule" id="PRU00339"/>
    </source>
</evidence>
<evidence type="ECO:0000256" key="7">
    <source>
        <dbReference type="SAM" id="MobiDB-lite"/>
    </source>
</evidence>
<dbReference type="Pfam" id="PF00069">
    <property type="entry name" value="Pkinase"/>
    <property type="match status" value="1"/>
</dbReference>
<dbReference type="PROSITE" id="PS50005">
    <property type="entry name" value="TPR"/>
    <property type="match status" value="2"/>
</dbReference>
<dbReference type="SMART" id="SM00028">
    <property type="entry name" value="TPR"/>
    <property type="match status" value="6"/>
</dbReference>
<dbReference type="STRING" id="886293.Sinac_0866"/>
<dbReference type="InterPro" id="IPR008271">
    <property type="entry name" value="Ser/Thr_kinase_AS"/>
</dbReference>
<feature type="region of interest" description="Disordered" evidence="7">
    <location>
        <begin position="1"/>
        <end position="43"/>
    </location>
</feature>
<feature type="binding site" evidence="6">
    <location>
        <position position="151"/>
    </location>
    <ligand>
        <name>ATP</name>
        <dbReference type="ChEBI" id="CHEBI:30616"/>
    </ligand>
</feature>
<dbReference type="Gene3D" id="1.10.510.10">
    <property type="entry name" value="Transferase(Phosphotransferase) domain 1"/>
    <property type="match status" value="2"/>
</dbReference>
<dbReference type="Gene3D" id="1.25.40.10">
    <property type="entry name" value="Tetratricopeptide repeat domain"/>
    <property type="match status" value="3"/>
</dbReference>
<gene>
    <name evidence="9" type="ordered locus">Sinac_0866</name>
</gene>
<dbReference type="PROSITE" id="PS00107">
    <property type="entry name" value="PROTEIN_KINASE_ATP"/>
    <property type="match status" value="1"/>
</dbReference>
<evidence type="ECO:0000256" key="2">
    <source>
        <dbReference type="ARBA" id="ARBA00022741"/>
    </source>
</evidence>
<dbReference type="Pfam" id="PF13428">
    <property type="entry name" value="TPR_14"/>
    <property type="match status" value="1"/>
</dbReference>
<dbReference type="HOGENOM" id="CLU_286493_0_0_0"/>
<evidence type="ECO:0000313" key="9">
    <source>
        <dbReference type="EMBL" id="AGA25273.1"/>
    </source>
</evidence>
<feature type="compositionally biased region" description="Basic and acidic residues" evidence="7">
    <location>
        <begin position="19"/>
        <end position="30"/>
    </location>
</feature>
<name>L0D8W5_SINAD</name>
<keyword evidence="10" id="KW-1185">Reference proteome</keyword>
<dbReference type="GO" id="GO:0004674">
    <property type="term" value="F:protein serine/threonine kinase activity"/>
    <property type="evidence" value="ECO:0007669"/>
    <property type="project" value="TreeGrafter"/>
</dbReference>
<evidence type="ECO:0000313" key="10">
    <source>
        <dbReference type="Proteomes" id="UP000010798"/>
    </source>
</evidence>
<protein>
    <submittedName>
        <fullName evidence="9">Protein kinase family protein</fullName>
    </submittedName>
</protein>
<dbReference type="eggNOG" id="COG0457">
    <property type="taxonomic scope" value="Bacteria"/>
</dbReference>
<evidence type="ECO:0000256" key="3">
    <source>
        <dbReference type="ARBA" id="ARBA00022777"/>
    </source>
</evidence>
<feature type="compositionally biased region" description="Polar residues" evidence="7">
    <location>
        <begin position="1"/>
        <end position="12"/>
    </location>
</feature>
<dbReference type="InterPro" id="IPR011990">
    <property type="entry name" value="TPR-like_helical_dom_sf"/>
</dbReference>
<dbReference type="SUPFAM" id="SSF48452">
    <property type="entry name" value="TPR-like"/>
    <property type="match status" value="2"/>
</dbReference>